<name>A0ABW3ASS1_9SPHI</name>
<comment type="caution">
    <text evidence="11">The sequence shown here is derived from an EMBL/GenBank/DDBJ whole genome shotgun (WGS) entry which is preliminary data.</text>
</comment>
<feature type="domain" description="Pycsar effector protein" evidence="10">
    <location>
        <begin position="242"/>
        <end position="402"/>
    </location>
</feature>
<evidence type="ECO:0000256" key="8">
    <source>
        <dbReference type="SAM" id="Phobius"/>
    </source>
</evidence>
<dbReference type="Gene3D" id="1.10.3210.10">
    <property type="entry name" value="Hypothetical protein af1432"/>
    <property type="match status" value="1"/>
</dbReference>
<comment type="subcellular location">
    <subcellularLocation>
        <location evidence="1">Cell membrane</location>
    </subcellularLocation>
</comment>
<evidence type="ECO:0000313" key="11">
    <source>
        <dbReference type="EMBL" id="MFD0794092.1"/>
    </source>
</evidence>
<dbReference type="SUPFAM" id="SSF109604">
    <property type="entry name" value="HD-domain/PDEase-like"/>
    <property type="match status" value="1"/>
</dbReference>
<keyword evidence="4" id="KW-0547">Nucleotide-binding</keyword>
<protein>
    <submittedName>
        <fullName evidence="11">Pycsar system effector family protein</fullName>
    </submittedName>
</protein>
<evidence type="ECO:0000256" key="3">
    <source>
        <dbReference type="ARBA" id="ARBA00022692"/>
    </source>
</evidence>
<dbReference type="RefSeq" id="WP_377114873.1">
    <property type="nucleotide sequence ID" value="NZ_JBHTHZ010000005.1"/>
</dbReference>
<feature type="transmembrane region" description="Helical" evidence="8">
    <location>
        <begin position="286"/>
        <end position="309"/>
    </location>
</feature>
<proteinExistence type="predicted"/>
<evidence type="ECO:0000256" key="2">
    <source>
        <dbReference type="ARBA" id="ARBA00022475"/>
    </source>
</evidence>
<keyword evidence="12" id="KW-1185">Reference proteome</keyword>
<dbReference type="InterPro" id="IPR006674">
    <property type="entry name" value="HD_domain"/>
</dbReference>
<evidence type="ECO:0000256" key="5">
    <source>
        <dbReference type="ARBA" id="ARBA00022989"/>
    </source>
</evidence>
<dbReference type="InterPro" id="IPR043760">
    <property type="entry name" value="PycTM_dom"/>
</dbReference>
<keyword evidence="6" id="KW-0051">Antiviral defense</keyword>
<evidence type="ECO:0000256" key="4">
    <source>
        <dbReference type="ARBA" id="ARBA00022741"/>
    </source>
</evidence>
<feature type="transmembrane region" description="Helical" evidence="8">
    <location>
        <begin position="261"/>
        <end position="280"/>
    </location>
</feature>
<evidence type="ECO:0000259" key="9">
    <source>
        <dbReference type="Pfam" id="PF01966"/>
    </source>
</evidence>
<sequence length="412" mass="47437">MNYSGLLHTVRDYALLYYKTHVDDRLLYHDQKHTEKMVDAATRIGNHYQLSDRDFFVIQAAAWFHDLGYMVNPKLHEEESATLAANFLKQHIIPEADINDVKACIMATKMPQSPTSLLEKIICDADLFHLGTDDFIKTDKQLFKEVKTLYGIEMTKVDWRLKSIRFLQAHHYHTDYCQLLLNDGKQKNISYLEDKLASAAQKTAKSDISDHAANQPETLHNVMTQENKKKKSDRPDKGIETMFRISSSNHQRLSDMADNKAHIMITVNSIILSAIISLLLRKLSEYEYFIIPTFILLSISLLAMTFSILSTRPSIPSGEFKRDDVDQKKVNLLFFGNFYKMPLDDYTYGMVKMMEDKDFLYGSLIRDVYAQGVVLGKKYRLLRIAYNIFMFGLIVSVLAFIIASTLHNVKAD</sequence>
<evidence type="ECO:0000259" key="10">
    <source>
        <dbReference type="Pfam" id="PF18967"/>
    </source>
</evidence>
<dbReference type="Proteomes" id="UP001597010">
    <property type="component" value="Unassembled WGS sequence"/>
</dbReference>
<evidence type="ECO:0000256" key="7">
    <source>
        <dbReference type="ARBA" id="ARBA00023136"/>
    </source>
</evidence>
<keyword evidence="2" id="KW-1003">Cell membrane</keyword>
<keyword evidence="3 8" id="KW-0812">Transmembrane</keyword>
<dbReference type="EMBL" id="JBHTHZ010000005">
    <property type="protein sequence ID" value="MFD0794092.1"/>
    <property type="molecule type" value="Genomic_DNA"/>
</dbReference>
<organism evidence="11 12">
    <name type="scientific">Mucilaginibacter litoreus</name>
    <dbReference type="NCBI Taxonomy" id="1048221"/>
    <lineage>
        <taxon>Bacteria</taxon>
        <taxon>Pseudomonadati</taxon>
        <taxon>Bacteroidota</taxon>
        <taxon>Sphingobacteriia</taxon>
        <taxon>Sphingobacteriales</taxon>
        <taxon>Sphingobacteriaceae</taxon>
        <taxon>Mucilaginibacter</taxon>
    </lineage>
</organism>
<accession>A0ABW3ASS1</accession>
<gene>
    <name evidence="11" type="ORF">ACFQZX_10720</name>
</gene>
<dbReference type="CDD" id="cd00077">
    <property type="entry name" value="HDc"/>
    <property type="match status" value="1"/>
</dbReference>
<feature type="transmembrane region" description="Helical" evidence="8">
    <location>
        <begin position="384"/>
        <end position="406"/>
    </location>
</feature>
<evidence type="ECO:0000313" key="12">
    <source>
        <dbReference type="Proteomes" id="UP001597010"/>
    </source>
</evidence>
<reference evidence="12" key="1">
    <citation type="journal article" date="2019" name="Int. J. Syst. Evol. Microbiol.">
        <title>The Global Catalogue of Microorganisms (GCM) 10K type strain sequencing project: providing services to taxonomists for standard genome sequencing and annotation.</title>
        <authorList>
            <consortium name="The Broad Institute Genomics Platform"/>
            <consortium name="The Broad Institute Genome Sequencing Center for Infectious Disease"/>
            <person name="Wu L."/>
            <person name="Ma J."/>
        </authorList>
    </citation>
    <scope>NUCLEOTIDE SEQUENCE [LARGE SCALE GENOMIC DNA]</scope>
    <source>
        <strain evidence="12">CCUG 61484</strain>
    </source>
</reference>
<keyword evidence="7 8" id="KW-0472">Membrane</keyword>
<feature type="domain" description="HD" evidence="9">
    <location>
        <begin position="32"/>
        <end position="129"/>
    </location>
</feature>
<dbReference type="InterPro" id="IPR003607">
    <property type="entry name" value="HD/PDEase_dom"/>
</dbReference>
<dbReference type="Pfam" id="PF18967">
    <property type="entry name" value="PycTM"/>
    <property type="match status" value="1"/>
</dbReference>
<keyword evidence="5 8" id="KW-1133">Transmembrane helix</keyword>
<evidence type="ECO:0000256" key="1">
    <source>
        <dbReference type="ARBA" id="ARBA00004236"/>
    </source>
</evidence>
<evidence type="ECO:0000256" key="6">
    <source>
        <dbReference type="ARBA" id="ARBA00023118"/>
    </source>
</evidence>
<dbReference type="Pfam" id="PF01966">
    <property type="entry name" value="HD"/>
    <property type="match status" value="1"/>
</dbReference>